<dbReference type="Proteomes" id="UP001230328">
    <property type="component" value="Unassembled WGS sequence"/>
</dbReference>
<evidence type="ECO:0000313" key="1">
    <source>
        <dbReference type="EMBL" id="MDQ1032481.1"/>
    </source>
</evidence>
<evidence type="ECO:0008006" key="3">
    <source>
        <dbReference type="Google" id="ProtNLM"/>
    </source>
</evidence>
<organism evidence="1 2">
    <name type="scientific">Streptomyces umbrinus</name>
    <dbReference type="NCBI Taxonomy" id="67370"/>
    <lineage>
        <taxon>Bacteria</taxon>
        <taxon>Bacillati</taxon>
        <taxon>Actinomycetota</taxon>
        <taxon>Actinomycetes</taxon>
        <taxon>Kitasatosporales</taxon>
        <taxon>Streptomycetaceae</taxon>
        <taxon>Streptomyces</taxon>
        <taxon>Streptomyces phaeochromogenes group</taxon>
    </lineage>
</organism>
<dbReference type="RefSeq" id="WP_307529285.1">
    <property type="nucleotide sequence ID" value="NZ_JAUSZI010000002.1"/>
</dbReference>
<sequence length="150" mass="16085">MQIPSLPYRDEHTTVVAAGADDVWRSLGDTLDRSFSRPGANRYARLVGCADRTASGPRPLAEGSTFPGFRVAAAVPGRELVLGGRHRFSSYALIFRLEPAGPGRSRLTAETRATFPGPAGGLYRLLVLGTGGHAVGVRRLLATVRRRAEM</sequence>
<evidence type="ECO:0000313" key="2">
    <source>
        <dbReference type="Proteomes" id="UP001230328"/>
    </source>
</evidence>
<dbReference type="SUPFAM" id="SSF55961">
    <property type="entry name" value="Bet v1-like"/>
    <property type="match status" value="1"/>
</dbReference>
<name>A0ABU0T9J5_9ACTN</name>
<dbReference type="EMBL" id="JAUSZI010000002">
    <property type="protein sequence ID" value="MDQ1032481.1"/>
    <property type="molecule type" value="Genomic_DNA"/>
</dbReference>
<proteinExistence type="predicted"/>
<gene>
    <name evidence="1" type="ORF">QF035_010063</name>
</gene>
<comment type="caution">
    <text evidence="1">The sequence shown here is derived from an EMBL/GenBank/DDBJ whole genome shotgun (WGS) entry which is preliminary data.</text>
</comment>
<accession>A0ABU0T9J5</accession>
<reference evidence="1 2" key="1">
    <citation type="submission" date="2023-07" db="EMBL/GenBank/DDBJ databases">
        <title>Comparative genomics of wheat-associated soil bacteria to identify genetic determinants of phenazine resistance.</title>
        <authorList>
            <person name="Mouncey N."/>
        </authorList>
    </citation>
    <scope>NUCLEOTIDE SEQUENCE [LARGE SCALE GENOMIC DNA]</scope>
    <source>
        <strain evidence="1 2">V2I4</strain>
    </source>
</reference>
<protein>
    <recommendedName>
        <fullName evidence="3">DUF2867 domain-containing protein</fullName>
    </recommendedName>
</protein>
<keyword evidence="2" id="KW-1185">Reference proteome</keyword>